<dbReference type="InterPro" id="IPR000531">
    <property type="entry name" value="Beta-barrel_TonB"/>
</dbReference>
<evidence type="ECO:0000313" key="14">
    <source>
        <dbReference type="EMBL" id="EGK73100.1"/>
    </source>
</evidence>
<keyword evidence="15" id="KW-1185">Reference proteome</keyword>
<evidence type="ECO:0000256" key="8">
    <source>
        <dbReference type="ARBA" id="ARBA00023170"/>
    </source>
</evidence>
<dbReference type="Gene3D" id="2.40.170.20">
    <property type="entry name" value="TonB-dependent receptor, beta-barrel domain"/>
    <property type="match status" value="1"/>
</dbReference>
<dbReference type="RefSeq" id="WP_008058065.1">
    <property type="nucleotide sequence ID" value="NZ_AFHG01000029.1"/>
</dbReference>
<dbReference type="Pfam" id="PF07715">
    <property type="entry name" value="Plug"/>
    <property type="match status" value="1"/>
</dbReference>
<reference evidence="14 15" key="1">
    <citation type="journal article" date="2011" name="J. Bacteriol.">
        <title>Genome sequence of Methyloversatilis universalis FAM5T, a methylotrophic representative of the order Rhodocyclales.</title>
        <authorList>
            <person name="Kittichotirat W."/>
            <person name="Good N.M."/>
            <person name="Hall R."/>
            <person name="Bringel F."/>
            <person name="Lajus A."/>
            <person name="Medigue C."/>
            <person name="Smalley N.E."/>
            <person name="Beck D."/>
            <person name="Bumgarner R."/>
            <person name="Vuilleumier S."/>
            <person name="Kalyuzhnaya M.G."/>
        </authorList>
    </citation>
    <scope>NUCLEOTIDE SEQUENCE [LARGE SCALE GENOMIC DNA]</scope>
    <source>
        <strain evidence="15">ATCC BAA-1314 / JCM 13912 / FAM5</strain>
    </source>
</reference>
<comment type="caution">
    <text evidence="14">The sequence shown here is derived from an EMBL/GenBank/DDBJ whole genome shotgun (WGS) entry which is preliminary data.</text>
</comment>
<keyword evidence="6 11" id="KW-0798">TonB box</keyword>
<evidence type="ECO:0000313" key="15">
    <source>
        <dbReference type="Proteomes" id="UP000005019"/>
    </source>
</evidence>
<dbReference type="PANTHER" id="PTHR30069:SF27">
    <property type="entry name" value="BLL4766 PROTEIN"/>
    <property type="match status" value="1"/>
</dbReference>
<dbReference type="STRING" id="1000565.METUNv1_00271"/>
<dbReference type="EMBL" id="AFHG01000029">
    <property type="protein sequence ID" value="EGK73100.1"/>
    <property type="molecule type" value="Genomic_DNA"/>
</dbReference>
<keyword evidence="3 10" id="KW-0813">Transport</keyword>
<feature type="domain" description="TonB-dependent receptor plug" evidence="13">
    <location>
        <begin position="39"/>
        <end position="148"/>
    </location>
</feature>
<proteinExistence type="inferred from homology"/>
<evidence type="ECO:0000256" key="10">
    <source>
        <dbReference type="PROSITE-ProRule" id="PRU01360"/>
    </source>
</evidence>
<evidence type="ECO:0000259" key="12">
    <source>
        <dbReference type="Pfam" id="PF00593"/>
    </source>
</evidence>
<gene>
    <name evidence="14" type="ORF">METUNv1_00271</name>
</gene>
<organism evidence="14 15">
    <name type="scientific">Methyloversatilis universalis (strain ATCC BAA-1314 / DSM 25237 / JCM 13912 / CCUG 52030 / FAM5)</name>
    <dbReference type="NCBI Taxonomy" id="1000565"/>
    <lineage>
        <taxon>Bacteria</taxon>
        <taxon>Pseudomonadati</taxon>
        <taxon>Pseudomonadota</taxon>
        <taxon>Betaproteobacteria</taxon>
        <taxon>Nitrosomonadales</taxon>
        <taxon>Sterolibacteriaceae</taxon>
        <taxon>Methyloversatilis</taxon>
    </lineage>
</organism>
<comment type="similarity">
    <text evidence="2 10 11">Belongs to the TonB-dependent receptor family.</text>
</comment>
<comment type="subcellular location">
    <subcellularLocation>
        <location evidence="1 10">Cell outer membrane</location>
        <topology evidence="1 10">Multi-pass membrane protein</topology>
    </subcellularLocation>
</comment>
<evidence type="ECO:0000259" key="13">
    <source>
        <dbReference type="Pfam" id="PF07715"/>
    </source>
</evidence>
<keyword evidence="7 10" id="KW-0472">Membrane</keyword>
<dbReference type="Pfam" id="PF00593">
    <property type="entry name" value="TonB_dep_Rec_b-barrel"/>
    <property type="match status" value="1"/>
</dbReference>
<sequence length="658" mass="74052">MFALTATPAVQASDEPESPFLDDTLPVVLSMTRMPQRIDDAPGAVTLFTREDIERLGYRRLPQLLRLVPGMNMMSDTGHSPALFYHGLGTLNPNRMQVLIDGRSVYSPYLYGYVDWDALPLTMDEIERIEVVRGSNAATYGSNAVAGVVNIVTRSALDGPSAIASVTRGSRDVADASARLRRSFGPLSIAINARTLGDEGFEHRYDDARLNASTLRADLTLNASDEISLMAGQSSGSRGVGYPLGVAGNRDNSNGFRDVRTDNWFVHLRFRRSISADNEWSVGYYQNQDKGQEEWFGVLGPLRLPIDYNRTATRENFDFQHQFSPAEGWRVAWGAEHREDRLQSARMFYYTGSESQKLLRVSANVEWRPNSLLTLNAGNMIERFEGYGHQSSPRLFATLHLTPDHALKAGVTRAFRQPSLIEAYGDSRFIYRELIPFLPARYQGRVQRTYVGQPDLDPEQLDSAEIGYVGRFGASSLEVRYFHERFDHLITETRFVDPAFRNAGRTYFEGPGATISGFEYQYRWRGEGREIWWSHALPRISANPVCDPGQTCYAQTAPSSTWSLTWMEQLPQDWSVSATLYGVNSANFLNGSKPVDSYQTLDARVAKKFRSGNMVWEAALSVTDIGPGYETFNDDQSRRVPFNQVARQTLLTLRSSWF</sequence>
<evidence type="ECO:0000256" key="7">
    <source>
        <dbReference type="ARBA" id="ARBA00023136"/>
    </source>
</evidence>
<evidence type="ECO:0000256" key="2">
    <source>
        <dbReference type="ARBA" id="ARBA00009810"/>
    </source>
</evidence>
<dbReference type="PANTHER" id="PTHR30069">
    <property type="entry name" value="TONB-DEPENDENT OUTER MEMBRANE RECEPTOR"/>
    <property type="match status" value="1"/>
</dbReference>
<dbReference type="InterPro" id="IPR036942">
    <property type="entry name" value="Beta-barrel_TonB_sf"/>
</dbReference>
<evidence type="ECO:0000256" key="5">
    <source>
        <dbReference type="ARBA" id="ARBA00022692"/>
    </source>
</evidence>
<dbReference type="Gene3D" id="2.170.130.10">
    <property type="entry name" value="TonB-dependent receptor, plug domain"/>
    <property type="match status" value="1"/>
</dbReference>
<name>F5R7W7_METUF</name>
<dbReference type="PROSITE" id="PS52016">
    <property type="entry name" value="TONB_DEPENDENT_REC_3"/>
    <property type="match status" value="1"/>
</dbReference>
<protein>
    <submittedName>
        <fullName evidence="14">TonB-dependent receptor</fullName>
    </submittedName>
</protein>
<evidence type="ECO:0000256" key="6">
    <source>
        <dbReference type="ARBA" id="ARBA00023077"/>
    </source>
</evidence>
<dbReference type="GO" id="GO:0015344">
    <property type="term" value="F:siderophore uptake transmembrane transporter activity"/>
    <property type="evidence" value="ECO:0007669"/>
    <property type="project" value="TreeGrafter"/>
</dbReference>
<evidence type="ECO:0000256" key="9">
    <source>
        <dbReference type="ARBA" id="ARBA00023237"/>
    </source>
</evidence>
<keyword evidence="4 10" id="KW-1134">Transmembrane beta strand</keyword>
<dbReference type="InterPro" id="IPR039426">
    <property type="entry name" value="TonB-dep_rcpt-like"/>
</dbReference>
<dbReference type="Proteomes" id="UP000005019">
    <property type="component" value="Unassembled WGS sequence"/>
</dbReference>
<keyword evidence="5 10" id="KW-0812">Transmembrane</keyword>
<accession>F5R7W7</accession>
<dbReference type="InterPro" id="IPR012910">
    <property type="entry name" value="Plug_dom"/>
</dbReference>
<dbReference type="eggNOG" id="COG4771">
    <property type="taxonomic scope" value="Bacteria"/>
</dbReference>
<evidence type="ECO:0000256" key="4">
    <source>
        <dbReference type="ARBA" id="ARBA00022452"/>
    </source>
</evidence>
<evidence type="ECO:0000256" key="11">
    <source>
        <dbReference type="RuleBase" id="RU003357"/>
    </source>
</evidence>
<feature type="domain" description="TonB-dependent receptor-like beta-barrel" evidence="12">
    <location>
        <begin position="235"/>
        <end position="610"/>
    </location>
</feature>
<dbReference type="GO" id="GO:0009279">
    <property type="term" value="C:cell outer membrane"/>
    <property type="evidence" value="ECO:0007669"/>
    <property type="project" value="UniProtKB-SubCell"/>
</dbReference>
<keyword evidence="8 14" id="KW-0675">Receptor</keyword>
<evidence type="ECO:0000256" key="3">
    <source>
        <dbReference type="ARBA" id="ARBA00022448"/>
    </source>
</evidence>
<dbReference type="GO" id="GO:0044718">
    <property type="term" value="P:siderophore transmembrane transport"/>
    <property type="evidence" value="ECO:0007669"/>
    <property type="project" value="TreeGrafter"/>
</dbReference>
<dbReference type="AlphaFoldDB" id="F5R7W7"/>
<dbReference type="InterPro" id="IPR037066">
    <property type="entry name" value="Plug_dom_sf"/>
</dbReference>
<evidence type="ECO:0000256" key="1">
    <source>
        <dbReference type="ARBA" id="ARBA00004571"/>
    </source>
</evidence>
<keyword evidence="9 10" id="KW-0998">Cell outer membrane</keyword>
<dbReference type="SUPFAM" id="SSF56935">
    <property type="entry name" value="Porins"/>
    <property type="match status" value="1"/>
</dbReference>